<dbReference type="AlphaFoldDB" id="S4PA64"/>
<reference evidence="2" key="2">
    <citation type="submission" date="2013-05" db="EMBL/GenBank/DDBJ databases">
        <authorList>
            <person name="Carter J.-M."/>
            <person name="Baker S.C."/>
            <person name="Pink R."/>
            <person name="Carter D.R.F."/>
            <person name="Collins A."/>
            <person name="Tomlin J."/>
            <person name="Gibbs M."/>
            <person name="Breuker C.J."/>
        </authorList>
    </citation>
    <scope>NUCLEOTIDE SEQUENCE</scope>
    <source>
        <tissue evidence="2">Ovary</tissue>
    </source>
</reference>
<evidence type="ECO:0000313" key="2">
    <source>
        <dbReference type="EMBL" id="JAA86033.1"/>
    </source>
</evidence>
<name>S4PA64_9NEOP</name>
<feature type="transmembrane region" description="Helical" evidence="1">
    <location>
        <begin position="57"/>
        <end position="75"/>
    </location>
</feature>
<evidence type="ECO:0000256" key="1">
    <source>
        <dbReference type="SAM" id="Phobius"/>
    </source>
</evidence>
<organism evidence="2">
    <name type="scientific">Pararge aegeria</name>
    <name type="common">speckled wood butterfly</name>
    <dbReference type="NCBI Taxonomy" id="116150"/>
    <lineage>
        <taxon>Eukaryota</taxon>
        <taxon>Metazoa</taxon>
        <taxon>Ecdysozoa</taxon>
        <taxon>Arthropoda</taxon>
        <taxon>Hexapoda</taxon>
        <taxon>Insecta</taxon>
        <taxon>Pterygota</taxon>
        <taxon>Neoptera</taxon>
        <taxon>Endopterygota</taxon>
        <taxon>Lepidoptera</taxon>
        <taxon>Glossata</taxon>
        <taxon>Ditrysia</taxon>
        <taxon>Papilionoidea</taxon>
        <taxon>Nymphalidae</taxon>
        <taxon>Satyrinae</taxon>
        <taxon>Satyrini</taxon>
        <taxon>Parargina</taxon>
        <taxon>Pararge</taxon>
    </lineage>
</organism>
<proteinExistence type="predicted"/>
<feature type="transmembrane region" description="Helical" evidence="1">
    <location>
        <begin position="25"/>
        <end position="45"/>
    </location>
</feature>
<dbReference type="EMBL" id="GAIX01006527">
    <property type="protein sequence ID" value="JAA86033.1"/>
    <property type="molecule type" value="Transcribed_RNA"/>
</dbReference>
<sequence>MSFYYLFLTAHERFCVVAARDLGTFFSTLWLLVGIRSVFHAMLFIRRFNEGGAMTRFAAFFFFLSFFLFTTTVGSQKLRIFYARAIFLFAFAVMTRTSAGLGFFHSGNFGRTLFGTIEARCVTGFASLW</sequence>
<accession>S4PA64</accession>
<keyword evidence="1" id="KW-0812">Transmembrane</keyword>
<keyword evidence="1" id="KW-1133">Transmembrane helix</keyword>
<protein>
    <submittedName>
        <fullName evidence="2">Uncharacterized protein</fullName>
    </submittedName>
</protein>
<reference evidence="2" key="1">
    <citation type="journal article" date="2013" name="BMC Genomics">
        <title>Unscrambling butterfly oogenesis.</title>
        <authorList>
            <person name="Carter J.M."/>
            <person name="Baker S.C."/>
            <person name="Pink R."/>
            <person name="Carter D.R."/>
            <person name="Collins A."/>
            <person name="Tomlin J."/>
            <person name="Gibbs M."/>
            <person name="Breuker C.J."/>
        </authorList>
    </citation>
    <scope>NUCLEOTIDE SEQUENCE</scope>
    <source>
        <tissue evidence="2">Ovary</tissue>
    </source>
</reference>
<keyword evidence="1" id="KW-0472">Membrane</keyword>
<feature type="transmembrane region" description="Helical" evidence="1">
    <location>
        <begin position="81"/>
        <end position="104"/>
    </location>
</feature>